<keyword evidence="8" id="KW-1185">Reference proteome</keyword>
<feature type="region of interest" description="Disordered" evidence="4">
    <location>
        <begin position="415"/>
        <end position="480"/>
    </location>
</feature>
<dbReference type="InterPro" id="IPR031105">
    <property type="entry name" value="TRP_plant"/>
</dbReference>
<protein>
    <submittedName>
        <fullName evidence="7">Uncharacterized protein</fullName>
    </submittedName>
</protein>
<evidence type="ECO:0000256" key="1">
    <source>
        <dbReference type="ARBA" id="ARBA00004123"/>
    </source>
</evidence>
<feature type="domain" description="HTH myb-type" evidence="6">
    <location>
        <begin position="518"/>
        <end position="577"/>
    </location>
</feature>
<dbReference type="Proteomes" id="UP000594263">
    <property type="component" value="Unplaced"/>
</dbReference>
<dbReference type="InterPro" id="IPR057625">
    <property type="entry name" value="TPR1-6-like_ubiquitin"/>
</dbReference>
<dbReference type="InterPro" id="IPR029071">
    <property type="entry name" value="Ubiquitin-like_domsf"/>
</dbReference>
<keyword evidence="3" id="KW-0539">Nucleus</keyword>
<feature type="region of interest" description="Disordered" evidence="4">
    <location>
        <begin position="198"/>
        <end position="225"/>
    </location>
</feature>
<dbReference type="PANTHER" id="PTHR21717:SF70">
    <property type="entry name" value="TELOMERE REPEAT-BINDING PROTEIN 2-RELATED"/>
    <property type="match status" value="1"/>
</dbReference>
<dbReference type="SMART" id="SM00717">
    <property type="entry name" value="SANT"/>
    <property type="match status" value="1"/>
</dbReference>
<dbReference type="OMA" id="NAWQREI"/>
<dbReference type="InterPro" id="IPR009057">
    <property type="entry name" value="Homeodomain-like_sf"/>
</dbReference>
<reference evidence="7" key="1">
    <citation type="submission" date="2021-01" db="UniProtKB">
        <authorList>
            <consortium name="EnsemblPlants"/>
        </authorList>
    </citation>
    <scope>IDENTIFICATION</scope>
</reference>
<evidence type="ECO:0000313" key="8">
    <source>
        <dbReference type="Proteomes" id="UP000594263"/>
    </source>
</evidence>
<dbReference type="AlphaFoldDB" id="A0A7N0UUZ0"/>
<comment type="subcellular location">
    <subcellularLocation>
        <location evidence="1">Nucleus</location>
    </subcellularLocation>
</comment>
<evidence type="ECO:0000313" key="7">
    <source>
        <dbReference type="EnsemblPlants" id="Kaladp0083s0057.3.v1.1"/>
    </source>
</evidence>
<sequence length="611" mass="67739">MMIKSSGINGFDVPSIPRAPRSARRTTNKKKLEDHQVCAFDLLAAVAGKLLQEKENSSASSNETEAKDPFVIDRDAVKLEQQSTDRVSDTTCFSKKDSVVLDEHLSALSTSDGSDNVETDLRMGISVTTDVQPKMFNKMKTTHHCGGSSDDATGFEIIAPVQDEGPKTGELLHNNSLPSLENKFPSSPDLHHKRSVKFVSREDDQKHISRCSKSSKVKASPPHTGNIRVRKFSGYKYWKVSPKLRYHDSCADEGARHASCSGETYHERDRGLDSSLVKKRKLCDRSSVVTSETGVCSESFSKSHNECALMYKNSIPHLHGDEERSSMKNHPASDYSTDSQVRLSIKSFKVPELLVEVPVTATLGSLKTTVLEAISSVLRGGLHVEVIVRGKMIRDDSNTLMQSGISHNCNLDSLGFTLEPRSPQAPSPRSQNDHSVLPASNERKPSKSAFTDSVSDEPSPSPSLNKQVKSDHNPAPITCDALPEKSQESKALALSPVTIADSLAIVPMDRKRKRSELAQRRTRRPFSVVEVEALVQAVEELGTGRWRNVKLRSFENAEHRTYVDLKDKWKTLVHTAQLSPQQRRGQPVPQELLNRVLAAHSYWSQHHFGQV</sequence>
<evidence type="ECO:0000256" key="2">
    <source>
        <dbReference type="ARBA" id="ARBA00023125"/>
    </source>
</evidence>
<dbReference type="InterPro" id="IPR017930">
    <property type="entry name" value="Myb_dom"/>
</dbReference>
<dbReference type="Gramene" id="Kaladp0083s0057.2.v1.1">
    <property type="protein sequence ID" value="Kaladp0083s0057.2.v1.1"/>
    <property type="gene ID" value="Kaladp0083s0057.v1.1"/>
</dbReference>
<dbReference type="GO" id="GO:0042162">
    <property type="term" value="F:telomeric DNA binding"/>
    <property type="evidence" value="ECO:0007669"/>
    <property type="project" value="UniProtKB-ARBA"/>
</dbReference>
<feature type="domain" description="Myb-like" evidence="5">
    <location>
        <begin position="518"/>
        <end position="573"/>
    </location>
</feature>
<keyword evidence="2" id="KW-0238">DNA-binding</keyword>
<dbReference type="Gene3D" id="1.10.246.220">
    <property type="match status" value="1"/>
</dbReference>
<accession>A0A7N0UUZ0</accession>
<dbReference type="Gramene" id="Kaladp0083s0057.3.v1.1">
    <property type="protein sequence ID" value="Kaladp0083s0057.3.v1.1"/>
    <property type="gene ID" value="Kaladp0083s0057.v1.1"/>
</dbReference>
<dbReference type="Pfam" id="PF23603">
    <property type="entry name" value="Ubiquitin_TPR1"/>
    <property type="match status" value="1"/>
</dbReference>
<dbReference type="EnsemblPlants" id="Kaladp0083s0057.2.v1.1">
    <property type="protein sequence ID" value="Kaladp0083s0057.2.v1.1"/>
    <property type="gene ID" value="Kaladp0083s0057.v1.1"/>
</dbReference>
<dbReference type="CDD" id="cd11660">
    <property type="entry name" value="SANT_TRF"/>
    <property type="match status" value="1"/>
</dbReference>
<dbReference type="EnsemblPlants" id="Kaladp0083s0057.3.v1.1">
    <property type="protein sequence ID" value="Kaladp0083s0057.3.v1.1"/>
    <property type="gene ID" value="Kaladp0083s0057.v1.1"/>
</dbReference>
<dbReference type="SUPFAM" id="SSF54236">
    <property type="entry name" value="Ubiquitin-like"/>
    <property type="match status" value="1"/>
</dbReference>
<dbReference type="InterPro" id="IPR001005">
    <property type="entry name" value="SANT/Myb"/>
</dbReference>
<evidence type="ECO:0000256" key="4">
    <source>
        <dbReference type="SAM" id="MobiDB-lite"/>
    </source>
</evidence>
<evidence type="ECO:0000259" key="6">
    <source>
        <dbReference type="PROSITE" id="PS51294"/>
    </source>
</evidence>
<evidence type="ECO:0000256" key="3">
    <source>
        <dbReference type="ARBA" id="ARBA00023242"/>
    </source>
</evidence>
<feature type="compositionally biased region" description="Low complexity" evidence="4">
    <location>
        <begin position="420"/>
        <end position="430"/>
    </location>
</feature>
<dbReference type="PROSITE" id="PS50090">
    <property type="entry name" value="MYB_LIKE"/>
    <property type="match status" value="1"/>
</dbReference>
<dbReference type="SUPFAM" id="SSF46689">
    <property type="entry name" value="Homeodomain-like"/>
    <property type="match status" value="1"/>
</dbReference>
<organism evidence="7 8">
    <name type="scientific">Kalanchoe fedtschenkoi</name>
    <name type="common">Lavender scallops</name>
    <name type="synonym">South American air plant</name>
    <dbReference type="NCBI Taxonomy" id="63787"/>
    <lineage>
        <taxon>Eukaryota</taxon>
        <taxon>Viridiplantae</taxon>
        <taxon>Streptophyta</taxon>
        <taxon>Embryophyta</taxon>
        <taxon>Tracheophyta</taxon>
        <taxon>Spermatophyta</taxon>
        <taxon>Magnoliopsida</taxon>
        <taxon>eudicotyledons</taxon>
        <taxon>Gunneridae</taxon>
        <taxon>Pentapetalae</taxon>
        <taxon>Saxifragales</taxon>
        <taxon>Crassulaceae</taxon>
        <taxon>Kalanchoe</taxon>
    </lineage>
</organism>
<dbReference type="GO" id="GO:0005634">
    <property type="term" value="C:nucleus"/>
    <property type="evidence" value="ECO:0007669"/>
    <property type="project" value="UniProtKB-SubCell"/>
</dbReference>
<feature type="region of interest" description="Disordered" evidence="4">
    <location>
        <begin position="1"/>
        <end position="30"/>
    </location>
</feature>
<dbReference type="PANTHER" id="PTHR21717">
    <property type="entry name" value="TELOMERIC REPEAT BINDING PROTEIN"/>
    <property type="match status" value="1"/>
</dbReference>
<dbReference type="PROSITE" id="PS51294">
    <property type="entry name" value="HTH_MYB"/>
    <property type="match status" value="1"/>
</dbReference>
<name>A0A7N0UUZ0_KALFE</name>
<dbReference type="EnsemblPlants" id="Kaladp0083s0057.1.v1.1">
    <property type="protein sequence ID" value="Kaladp0083s0057.1.v1.1"/>
    <property type="gene ID" value="Kaladp0083s0057.v1.1"/>
</dbReference>
<dbReference type="Gramene" id="Kaladp0083s0057.1.v1.1">
    <property type="protein sequence ID" value="Kaladp0083s0057.1.v1.1"/>
    <property type="gene ID" value="Kaladp0083s0057.v1.1"/>
</dbReference>
<proteinExistence type="predicted"/>
<evidence type="ECO:0000259" key="5">
    <source>
        <dbReference type="PROSITE" id="PS50090"/>
    </source>
</evidence>